<dbReference type="GO" id="GO:0003676">
    <property type="term" value="F:nucleic acid binding"/>
    <property type="evidence" value="ECO:0007669"/>
    <property type="project" value="InterPro"/>
</dbReference>
<sequence>MVVFKEDQCQDQPGSSKVYNPSSVSDYYTRTESEASASRDEDGSKSEGDIHKLIDEYGDSAKVLDLKLNEVAKLKNITVIQMGTITFKNDHIKSLEVRLQRQMDLVAQFSKPKSVLPLINIFISKKGKTGLVFKERTRATNSKRKGKAPVQPLAFKPPISFRKVMQPTNRYDHDITHGHCKYGNLNGKGANANREANEQTHHVLQESSVFNAPAPALKKTAVPTDLSTTASNTVKLVLKRRYNRYECWCCGKVGHYAIDCWYNASVLKKASLPVGKAAGESKWPYHSMVLGQWMFQAYDWNKKDAEGLLSYRKWTQNKKASHYVQWHKRITHLNYKYIGQLFSMELVRNGPQVKCIKEGVCSACQKGKQTKNSFYGHDTKDSVTCLYLLHMDLFGPMPVHSLGRKAYTFVIVDDYSIFIWVFFLRKKYETPTIFQNFVKQIKNELNNSVVKIRSDHGTEFQSECMTKFCEELGIHQEFSSPRTPQQNGVAERKNRTLIEAGITLLSDTSLLEYFWAEAVNTTCHVLNRASINKRHKKTPYAIMKGRKPNISYFRIFGSKCYVLNNGKYYQTNFATKSLDGIFVWKRWMLYRGVQDSLDEDEDNEVHLDDDNEEDQEMDRFPPARRHLKDHPAHQIIGDARHGVLTRSKSMNIVLCSIFLSQMEPKKFGEAIQDTNWIDAMQEDLNQFRRYKVWELVPKPKNHNVKGIKWIYRNKLDENGTIIKNKAKLVEKGYRQEEGMDFDLTFAPVARLEAIRLFLAYATYQGFKVLQKDVKSVFLNGDLKEEVYVEQPSGFVDPLSSNHVYRLKKALYGLKPAPRAWYETLSVFFIENKFSRGKIDKTLFLRKSKGKIILVKIYVDDIIFGSTENNLCRKFAKLMQEKFKMSSMGELKFFLGLQVRQTDDGLSISQYKFTKELIKKYGMESAFTMKTPMGTSMPIGKDEAGKPVYEYLYRGIICSLLYLTSSRPDIMYATCVCAWYQACPKESHYSTIKRILRYLKGTPNLGLWYPKNRDFLLTGLSNADFAGYKEDKKSTTCTCHFLGGRLVSWSSKKQTSVAISTTESEYVAVGSCCAQLLWIQHQLEDYDTKEDKVNEGYELVHKAFETASPEIKAVITLITKNGLEYLFSKPTRIWKKEVLEFYSSATTDSTGMNIKSSINGIHSNGVDWIHYQDWIFDNQEGNEFPGVIFKVKTDWSTIIFDKIKESAKKPNLGRILSLYLVSTIPEVMNQTPGTKINHMRRTDLRIISRWDNVLTKDVSTP</sequence>
<evidence type="ECO:0000256" key="4">
    <source>
        <dbReference type="SAM" id="MobiDB-lite"/>
    </source>
</evidence>
<keyword evidence="8" id="KW-1185">Reference proteome</keyword>
<keyword evidence="3" id="KW-0863">Zinc-finger</keyword>
<evidence type="ECO:0000259" key="6">
    <source>
        <dbReference type="PROSITE" id="PS50994"/>
    </source>
</evidence>
<dbReference type="Pfam" id="PF00665">
    <property type="entry name" value="rve"/>
    <property type="match status" value="1"/>
</dbReference>
<dbReference type="Pfam" id="PF07727">
    <property type="entry name" value="RVT_2"/>
    <property type="match status" value="1"/>
</dbReference>
<dbReference type="InterPro" id="IPR001878">
    <property type="entry name" value="Znf_CCHC"/>
</dbReference>
<evidence type="ECO:0000313" key="8">
    <source>
        <dbReference type="Proteomes" id="UP001418222"/>
    </source>
</evidence>
<dbReference type="InterPro" id="IPR025724">
    <property type="entry name" value="GAG-pre-integrase_dom"/>
</dbReference>
<dbReference type="InterPro" id="IPR036875">
    <property type="entry name" value="Znf_CCHC_sf"/>
</dbReference>
<dbReference type="Pfam" id="PF13976">
    <property type="entry name" value="gag_pre-integrs"/>
    <property type="match status" value="1"/>
</dbReference>
<feature type="domain" description="Integrase catalytic" evidence="6">
    <location>
        <begin position="380"/>
        <end position="547"/>
    </location>
</feature>
<organism evidence="7 8">
    <name type="scientific">Platanthera zijinensis</name>
    <dbReference type="NCBI Taxonomy" id="2320716"/>
    <lineage>
        <taxon>Eukaryota</taxon>
        <taxon>Viridiplantae</taxon>
        <taxon>Streptophyta</taxon>
        <taxon>Embryophyta</taxon>
        <taxon>Tracheophyta</taxon>
        <taxon>Spermatophyta</taxon>
        <taxon>Magnoliopsida</taxon>
        <taxon>Liliopsida</taxon>
        <taxon>Asparagales</taxon>
        <taxon>Orchidaceae</taxon>
        <taxon>Orchidoideae</taxon>
        <taxon>Orchideae</taxon>
        <taxon>Orchidinae</taxon>
        <taxon>Platanthera</taxon>
    </lineage>
</organism>
<dbReference type="PROSITE" id="PS50994">
    <property type="entry name" value="INTEGRASE"/>
    <property type="match status" value="1"/>
</dbReference>
<protein>
    <recommendedName>
        <fullName evidence="9">Retrovirus-related Pol polyprotein from transposon TNT 1-94</fullName>
    </recommendedName>
</protein>
<keyword evidence="3" id="KW-0862">Zinc</keyword>
<dbReference type="PROSITE" id="PS50158">
    <property type="entry name" value="ZF_CCHC"/>
    <property type="match status" value="1"/>
</dbReference>
<comment type="caution">
    <text evidence="7">The sequence shown here is derived from an EMBL/GenBank/DDBJ whole genome shotgun (WGS) entry which is preliminary data.</text>
</comment>
<evidence type="ECO:0000256" key="2">
    <source>
        <dbReference type="ARBA" id="ARBA00022801"/>
    </source>
</evidence>
<name>A0AAP0BZJ4_9ASPA</name>
<proteinExistence type="predicted"/>
<dbReference type="Gene3D" id="3.30.420.10">
    <property type="entry name" value="Ribonuclease H-like superfamily/Ribonuclease H"/>
    <property type="match status" value="1"/>
</dbReference>
<dbReference type="InterPro" id="IPR001584">
    <property type="entry name" value="Integrase_cat-core"/>
</dbReference>
<dbReference type="InterPro" id="IPR012337">
    <property type="entry name" value="RNaseH-like_sf"/>
</dbReference>
<dbReference type="SUPFAM" id="SSF53098">
    <property type="entry name" value="Ribonuclease H-like"/>
    <property type="match status" value="1"/>
</dbReference>
<dbReference type="PANTHER" id="PTHR42648">
    <property type="entry name" value="TRANSPOSASE, PUTATIVE-RELATED"/>
    <property type="match status" value="1"/>
</dbReference>
<evidence type="ECO:0000256" key="3">
    <source>
        <dbReference type="PROSITE-ProRule" id="PRU00047"/>
    </source>
</evidence>
<accession>A0AAP0BZJ4</accession>
<evidence type="ECO:0000259" key="5">
    <source>
        <dbReference type="PROSITE" id="PS50158"/>
    </source>
</evidence>
<feature type="compositionally biased region" description="Basic and acidic residues" evidence="4">
    <location>
        <begin position="29"/>
        <end position="47"/>
    </location>
</feature>
<feature type="region of interest" description="Disordered" evidence="4">
    <location>
        <begin position="1"/>
        <end position="47"/>
    </location>
</feature>
<evidence type="ECO:0000256" key="1">
    <source>
        <dbReference type="ARBA" id="ARBA00022723"/>
    </source>
</evidence>
<dbReference type="SUPFAM" id="SSF57756">
    <property type="entry name" value="Retrovirus zinc finger-like domains"/>
    <property type="match status" value="1"/>
</dbReference>
<dbReference type="InterPro" id="IPR039537">
    <property type="entry name" value="Retrotran_Ty1/copia-like"/>
</dbReference>
<dbReference type="GO" id="GO:0015074">
    <property type="term" value="P:DNA integration"/>
    <property type="evidence" value="ECO:0007669"/>
    <property type="project" value="InterPro"/>
</dbReference>
<dbReference type="InterPro" id="IPR013103">
    <property type="entry name" value="RVT_2"/>
</dbReference>
<dbReference type="CDD" id="cd09272">
    <property type="entry name" value="RNase_HI_RT_Ty1"/>
    <property type="match status" value="1"/>
</dbReference>
<keyword evidence="1" id="KW-0479">Metal-binding</keyword>
<dbReference type="GO" id="GO:0016787">
    <property type="term" value="F:hydrolase activity"/>
    <property type="evidence" value="ECO:0007669"/>
    <property type="project" value="UniProtKB-KW"/>
</dbReference>
<dbReference type="GO" id="GO:0008270">
    <property type="term" value="F:zinc ion binding"/>
    <property type="evidence" value="ECO:0007669"/>
    <property type="project" value="UniProtKB-KW"/>
</dbReference>
<dbReference type="AlphaFoldDB" id="A0AAP0BZJ4"/>
<dbReference type="EMBL" id="JBBWWQ010000002">
    <property type="protein sequence ID" value="KAK8954916.1"/>
    <property type="molecule type" value="Genomic_DNA"/>
</dbReference>
<feature type="compositionally biased region" description="Polar residues" evidence="4">
    <location>
        <begin position="10"/>
        <end position="28"/>
    </location>
</feature>
<dbReference type="Proteomes" id="UP001418222">
    <property type="component" value="Unassembled WGS sequence"/>
</dbReference>
<evidence type="ECO:0008006" key="9">
    <source>
        <dbReference type="Google" id="ProtNLM"/>
    </source>
</evidence>
<dbReference type="InterPro" id="IPR043502">
    <property type="entry name" value="DNA/RNA_pol_sf"/>
</dbReference>
<feature type="domain" description="CCHC-type" evidence="5">
    <location>
        <begin position="247"/>
        <end position="260"/>
    </location>
</feature>
<dbReference type="SUPFAM" id="SSF56672">
    <property type="entry name" value="DNA/RNA polymerases"/>
    <property type="match status" value="1"/>
</dbReference>
<reference evidence="7 8" key="1">
    <citation type="journal article" date="2022" name="Nat. Plants">
        <title>Genomes of leafy and leafless Platanthera orchids illuminate the evolution of mycoheterotrophy.</title>
        <authorList>
            <person name="Li M.H."/>
            <person name="Liu K.W."/>
            <person name="Li Z."/>
            <person name="Lu H.C."/>
            <person name="Ye Q.L."/>
            <person name="Zhang D."/>
            <person name="Wang J.Y."/>
            <person name="Li Y.F."/>
            <person name="Zhong Z.M."/>
            <person name="Liu X."/>
            <person name="Yu X."/>
            <person name="Liu D.K."/>
            <person name="Tu X.D."/>
            <person name="Liu B."/>
            <person name="Hao Y."/>
            <person name="Liao X.Y."/>
            <person name="Jiang Y.T."/>
            <person name="Sun W.H."/>
            <person name="Chen J."/>
            <person name="Chen Y.Q."/>
            <person name="Ai Y."/>
            <person name="Zhai J.W."/>
            <person name="Wu S.S."/>
            <person name="Zhou Z."/>
            <person name="Hsiao Y.Y."/>
            <person name="Wu W.L."/>
            <person name="Chen Y.Y."/>
            <person name="Lin Y.F."/>
            <person name="Hsu J.L."/>
            <person name="Li C.Y."/>
            <person name="Wang Z.W."/>
            <person name="Zhao X."/>
            <person name="Zhong W.Y."/>
            <person name="Ma X.K."/>
            <person name="Ma L."/>
            <person name="Huang J."/>
            <person name="Chen G.Z."/>
            <person name="Huang M.Z."/>
            <person name="Huang L."/>
            <person name="Peng D.H."/>
            <person name="Luo Y.B."/>
            <person name="Zou S.Q."/>
            <person name="Chen S.P."/>
            <person name="Lan S."/>
            <person name="Tsai W.C."/>
            <person name="Van de Peer Y."/>
            <person name="Liu Z.J."/>
        </authorList>
    </citation>
    <scope>NUCLEOTIDE SEQUENCE [LARGE SCALE GENOMIC DNA]</scope>
    <source>
        <strain evidence="7">Lor287</strain>
    </source>
</reference>
<evidence type="ECO:0000313" key="7">
    <source>
        <dbReference type="EMBL" id="KAK8954916.1"/>
    </source>
</evidence>
<gene>
    <name evidence="7" type="ORF">KSP39_PZI002093</name>
</gene>
<keyword evidence="2" id="KW-0378">Hydrolase</keyword>
<dbReference type="InterPro" id="IPR036397">
    <property type="entry name" value="RNaseH_sf"/>
</dbReference>
<dbReference type="PANTHER" id="PTHR42648:SF32">
    <property type="entry name" value="RIBONUCLEASE H-LIKE DOMAIN, GAG-PRE-INTEGRASE DOMAIN PROTEIN-RELATED"/>
    <property type="match status" value="1"/>
</dbReference>